<dbReference type="InterPro" id="IPR036322">
    <property type="entry name" value="WD40_repeat_dom_sf"/>
</dbReference>
<reference evidence="6 7" key="1">
    <citation type="submission" date="2024-01" db="EMBL/GenBank/DDBJ databases">
        <title>The genomes of 5 underutilized Papilionoideae crops provide insights into root nodulation and disease resistance.</title>
        <authorList>
            <person name="Yuan L."/>
        </authorList>
    </citation>
    <scope>NUCLEOTIDE SEQUENCE [LARGE SCALE GENOMIC DNA]</scope>
    <source>
        <strain evidence="6">LY-2023</strain>
        <tissue evidence="6">Leaf</tissue>
    </source>
</reference>
<keyword evidence="2" id="KW-0853">WD repeat</keyword>
<organism evidence="6 7">
    <name type="scientific">Clitoria ternatea</name>
    <name type="common">Butterfly pea</name>
    <dbReference type="NCBI Taxonomy" id="43366"/>
    <lineage>
        <taxon>Eukaryota</taxon>
        <taxon>Viridiplantae</taxon>
        <taxon>Streptophyta</taxon>
        <taxon>Embryophyta</taxon>
        <taxon>Tracheophyta</taxon>
        <taxon>Spermatophyta</taxon>
        <taxon>Magnoliopsida</taxon>
        <taxon>eudicotyledons</taxon>
        <taxon>Gunneridae</taxon>
        <taxon>Pentapetalae</taxon>
        <taxon>rosids</taxon>
        <taxon>fabids</taxon>
        <taxon>Fabales</taxon>
        <taxon>Fabaceae</taxon>
        <taxon>Papilionoideae</taxon>
        <taxon>50 kb inversion clade</taxon>
        <taxon>NPAAA clade</taxon>
        <taxon>indigoferoid/millettioid clade</taxon>
        <taxon>Phaseoleae</taxon>
        <taxon>Clitoria</taxon>
    </lineage>
</organism>
<dbReference type="SMART" id="SM00320">
    <property type="entry name" value="WD40"/>
    <property type="match status" value="3"/>
</dbReference>
<dbReference type="InterPro" id="IPR001680">
    <property type="entry name" value="WD40_rpt"/>
</dbReference>
<accession>A0AAN9FK27</accession>
<sequence length="386" mass="42632">MSHTPQTLMPLDSPDEAPPTAQIPTSPNPSSDSDSTLLHISFNQDSGCFAAGTDHGFRIYNCDPFREIFRRDFGPGGGIGLVHMLFRCNILAFVGGGADPRYPPNKVMIWDDHQSRCIGELSFRSEVKGVRLRRDRIIVVLAHKIFVYNFADLKVLHQIETIANPNGLCEVSQVSGTMVLVCPGLQKGQVRVEHYASKRTKFIMAHDSRIACFALTQDGRLVATASSKGTLVRVFNTLDGSLLQEVRRGADRAEIYSLAFSPTAQWLAVSSDKGTVHVFNLKVDSGLLGNDRTHGVSESNPASPTAASSLSFIRGVLPRYFSSEWSVAQFRLHEGLQYIVAFGHQKNTVVILGMDGSFYRCQFDSATGGEMTQLEYYNFLKPEETF</sequence>
<comment type="caution">
    <text evidence="6">The sequence shown here is derived from an EMBL/GenBank/DDBJ whole genome shotgun (WGS) entry which is preliminary data.</text>
</comment>
<evidence type="ECO:0000256" key="3">
    <source>
        <dbReference type="ARBA" id="ARBA00022737"/>
    </source>
</evidence>
<comment type="subcellular location">
    <subcellularLocation>
        <location evidence="1">Preautophagosomal structure membrane</location>
        <topology evidence="1">Peripheral membrane protein</topology>
    </subcellularLocation>
</comment>
<keyword evidence="3" id="KW-0677">Repeat</keyword>
<keyword evidence="7" id="KW-1185">Reference proteome</keyword>
<dbReference type="FunFam" id="2.130.10.10:FF:001083">
    <property type="entry name" value="Autophagy-related protein 18a isoform A"/>
    <property type="match status" value="1"/>
</dbReference>
<dbReference type="GO" id="GO:0034045">
    <property type="term" value="C:phagophore assembly site membrane"/>
    <property type="evidence" value="ECO:0007669"/>
    <property type="project" value="UniProtKB-SubCell"/>
</dbReference>
<dbReference type="SUPFAM" id="SSF50978">
    <property type="entry name" value="WD40 repeat-like"/>
    <property type="match status" value="1"/>
</dbReference>
<dbReference type="PANTHER" id="PTHR11227">
    <property type="entry name" value="WD-REPEAT PROTEIN INTERACTING WITH PHOSPHOINOSIDES WIPI -RELATED"/>
    <property type="match status" value="1"/>
</dbReference>
<evidence type="ECO:0000256" key="1">
    <source>
        <dbReference type="ARBA" id="ARBA00004623"/>
    </source>
</evidence>
<evidence type="ECO:0000313" key="7">
    <source>
        <dbReference type="Proteomes" id="UP001359559"/>
    </source>
</evidence>
<name>A0AAN9FK27_CLITE</name>
<dbReference type="EMBL" id="JAYKXN010000006">
    <property type="protein sequence ID" value="KAK7277947.1"/>
    <property type="molecule type" value="Genomic_DNA"/>
</dbReference>
<comment type="similarity">
    <text evidence="4">Belongs to the WD repeat PROPPIN family.</text>
</comment>
<dbReference type="InterPro" id="IPR015943">
    <property type="entry name" value="WD40/YVTN_repeat-like_dom_sf"/>
</dbReference>
<dbReference type="Proteomes" id="UP001359559">
    <property type="component" value="Unassembled WGS sequence"/>
</dbReference>
<evidence type="ECO:0000313" key="6">
    <source>
        <dbReference type="EMBL" id="KAK7277947.1"/>
    </source>
</evidence>
<dbReference type="Pfam" id="PF21032">
    <property type="entry name" value="PROPPIN"/>
    <property type="match status" value="1"/>
</dbReference>
<protein>
    <recommendedName>
        <fullName evidence="8">Autophagy-related protein 18a</fullName>
    </recommendedName>
</protein>
<dbReference type="InterPro" id="IPR048720">
    <property type="entry name" value="PROPPIN"/>
</dbReference>
<evidence type="ECO:0000256" key="5">
    <source>
        <dbReference type="SAM" id="MobiDB-lite"/>
    </source>
</evidence>
<evidence type="ECO:0008006" key="8">
    <source>
        <dbReference type="Google" id="ProtNLM"/>
    </source>
</evidence>
<evidence type="ECO:0000256" key="4">
    <source>
        <dbReference type="ARBA" id="ARBA00025740"/>
    </source>
</evidence>
<evidence type="ECO:0000256" key="2">
    <source>
        <dbReference type="ARBA" id="ARBA00022574"/>
    </source>
</evidence>
<feature type="region of interest" description="Disordered" evidence="5">
    <location>
        <begin position="1"/>
        <end position="35"/>
    </location>
</feature>
<feature type="compositionally biased region" description="Low complexity" evidence="5">
    <location>
        <begin position="24"/>
        <end position="35"/>
    </location>
</feature>
<dbReference type="Gene3D" id="2.130.10.10">
    <property type="entry name" value="YVTN repeat-like/Quinoprotein amine dehydrogenase"/>
    <property type="match status" value="1"/>
</dbReference>
<gene>
    <name evidence="6" type="ORF">RJT34_22968</name>
</gene>
<proteinExistence type="inferred from homology"/>
<dbReference type="AlphaFoldDB" id="A0AAN9FK27"/>